<comment type="caution">
    <text evidence="1">The sequence shown here is derived from an EMBL/GenBank/DDBJ whole genome shotgun (WGS) entry which is preliminary data.</text>
</comment>
<protein>
    <submittedName>
        <fullName evidence="1">Spore gernimation protein GerPD</fullName>
    </submittedName>
</protein>
<evidence type="ECO:0000313" key="2">
    <source>
        <dbReference type="Proteomes" id="UP001209318"/>
    </source>
</evidence>
<keyword evidence="2" id="KW-1185">Reference proteome</keyword>
<dbReference type="Proteomes" id="UP001209318">
    <property type="component" value="Unassembled WGS sequence"/>
</dbReference>
<organism evidence="1 2">
    <name type="scientific">Perspicuibacillus lycopersici</name>
    <dbReference type="NCBI Taxonomy" id="1325689"/>
    <lineage>
        <taxon>Bacteria</taxon>
        <taxon>Bacillati</taxon>
        <taxon>Bacillota</taxon>
        <taxon>Bacilli</taxon>
        <taxon>Bacillales</taxon>
        <taxon>Bacillaceae</taxon>
        <taxon>Perspicuibacillus</taxon>
    </lineage>
</organism>
<gene>
    <name evidence="1" type="ORF">OEV98_02715</name>
</gene>
<sequence>MIFEVTNHDLCVGKINILGVSSSSLVLVGDTNSIQLVSAFDTPPESLIIGPLVPLAPGG</sequence>
<dbReference type="EMBL" id="JAOUSF010000001">
    <property type="protein sequence ID" value="MCU9612475.1"/>
    <property type="molecule type" value="Genomic_DNA"/>
</dbReference>
<name>A0AAE3LLL8_9BACI</name>
<dbReference type="RefSeq" id="WP_263071648.1">
    <property type="nucleotide sequence ID" value="NZ_JAOUSF010000001.1"/>
</dbReference>
<proteinExistence type="predicted"/>
<evidence type="ECO:0000313" key="1">
    <source>
        <dbReference type="EMBL" id="MCU9612475.1"/>
    </source>
</evidence>
<dbReference type="AlphaFoldDB" id="A0AAE3LLL8"/>
<accession>A0AAE3LLL8</accession>
<reference evidence="1" key="1">
    <citation type="submission" date="2022-10" db="EMBL/GenBank/DDBJ databases">
        <title>Description of Fervidibacillus gen. nov. in the family Fervidibacillaceae fam. nov. with two species, Fervidibacillus albus sp. nov., and Fervidibacillus halotolerans sp. nov., isolated from tidal flat sediments.</title>
        <authorList>
            <person name="Kwon K.K."/>
            <person name="Yang S.-H."/>
        </authorList>
    </citation>
    <scope>NUCLEOTIDE SEQUENCE</scope>
    <source>
        <strain evidence="1">JCM 19140</strain>
    </source>
</reference>